<dbReference type="InterPro" id="IPR026092">
    <property type="entry name" value="RAI2/SOBP"/>
</dbReference>
<dbReference type="PANTHER" id="PTHR23186">
    <property type="entry name" value="RETINOIC ACID-INDUCED PROTEIN 2"/>
    <property type="match status" value="1"/>
</dbReference>
<reference evidence="2" key="1">
    <citation type="submission" date="2022-01" db="EMBL/GenBank/DDBJ databases">
        <authorList>
            <person name="King R."/>
        </authorList>
    </citation>
    <scope>NUCLEOTIDE SEQUENCE</scope>
</reference>
<dbReference type="Proteomes" id="UP001152799">
    <property type="component" value="Chromosome 5"/>
</dbReference>
<dbReference type="OrthoDB" id="6250723at2759"/>
<dbReference type="Pfam" id="PF15279">
    <property type="entry name" value="SOBP"/>
    <property type="match status" value="1"/>
</dbReference>
<evidence type="ECO:0000256" key="1">
    <source>
        <dbReference type="SAM" id="MobiDB-lite"/>
    </source>
</evidence>
<protein>
    <recommendedName>
        <fullName evidence="4">Sine oculis-binding protein homolog</fullName>
    </recommendedName>
</protein>
<keyword evidence="3" id="KW-1185">Reference proteome</keyword>
<evidence type="ECO:0000313" key="2">
    <source>
        <dbReference type="EMBL" id="CAG9769392.1"/>
    </source>
</evidence>
<dbReference type="GO" id="GO:0005634">
    <property type="term" value="C:nucleus"/>
    <property type="evidence" value="ECO:0007669"/>
    <property type="project" value="TreeGrafter"/>
</dbReference>
<evidence type="ECO:0008006" key="4">
    <source>
        <dbReference type="Google" id="ProtNLM"/>
    </source>
</evidence>
<proteinExistence type="predicted"/>
<feature type="region of interest" description="Disordered" evidence="1">
    <location>
        <begin position="45"/>
        <end position="70"/>
    </location>
</feature>
<evidence type="ECO:0000313" key="3">
    <source>
        <dbReference type="Proteomes" id="UP001152799"/>
    </source>
</evidence>
<dbReference type="EMBL" id="OU892281">
    <property type="protein sequence ID" value="CAG9769392.1"/>
    <property type="molecule type" value="Genomic_DNA"/>
</dbReference>
<sequence length="446" mass="50389">MEKNKNNEVSITKVSVKKSDELKSLAESTMNELLGWYGYECPKQEAKDSKARRSSRSFSGSNDSEGESVKFTEGCGWCGKTVDENTSVISATAIFCSELCFSQSRRASFKKNKTCDWCRHSRPGISYVDIQDNATQLQFCSDKCLNQYKMHIFCRETQAHLDLHPHLHGSETATGNLITPDLWLKSCTSPIPNRESPSLSLNPIETLNQNSKKSPLPMPEPLPIISVAPSTKLLATDTKRNRTKTNKRFKKLSSCPSTITSPINYMPSFSDIPEDLRVRQTPPAEELLESFDIKTNLKKESSIRTSLDEPRADLQHQDPKLTSDNIRAILGNFLPPPTTFVPYPVILPLPIPIPIPIPIPKMFRVNKEKEIIELKDNNTQTDDINILNIINNNNNIILEKRFDTEKDNISEQVTTSASKRLLRKRKQVDKKSKIYLKPKKALSSLP</sequence>
<dbReference type="PANTHER" id="PTHR23186:SF4">
    <property type="entry name" value="GH22790P"/>
    <property type="match status" value="1"/>
</dbReference>
<dbReference type="AlphaFoldDB" id="A0A9N9MSH5"/>
<dbReference type="GO" id="GO:0048513">
    <property type="term" value="P:animal organ development"/>
    <property type="evidence" value="ECO:0007669"/>
    <property type="project" value="TreeGrafter"/>
</dbReference>
<organism evidence="2 3">
    <name type="scientific">Ceutorhynchus assimilis</name>
    <name type="common">cabbage seed weevil</name>
    <dbReference type="NCBI Taxonomy" id="467358"/>
    <lineage>
        <taxon>Eukaryota</taxon>
        <taxon>Metazoa</taxon>
        <taxon>Ecdysozoa</taxon>
        <taxon>Arthropoda</taxon>
        <taxon>Hexapoda</taxon>
        <taxon>Insecta</taxon>
        <taxon>Pterygota</taxon>
        <taxon>Neoptera</taxon>
        <taxon>Endopterygota</taxon>
        <taxon>Coleoptera</taxon>
        <taxon>Polyphaga</taxon>
        <taxon>Cucujiformia</taxon>
        <taxon>Curculionidae</taxon>
        <taxon>Ceutorhynchinae</taxon>
        <taxon>Ceutorhynchus</taxon>
    </lineage>
</organism>
<name>A0A9N9MSH5_9CUCU</name>
<accession>A0A9N9MSH5</accession>
<gene>
    <name evidence="2" type="ORF">CEUTPL_LOCUS9904</name>
</gene>